<dbReference type="PROSITE" id="PS50174">
    <property type="entry name" value="G_PATCH"/>
    <property type="match status" value="1"/>
</dbReference>
<gene>
    <name evidence="3" type="ORF">AB1Y20_006036</name>
</gene>
<sequence length="262" mass="28109">MNSHQEETYSAYGCHQVKPLDAFSDAQLAGRGKCLACSNPRLLARRLEESLAGSPLPASASPRAAEALRINCTTAEASRINCAEAEASQISPFAAEGSQINRTAAEASRINRTAAEASWIKCTACREAKPPSAFSRRQLSGKGRCARCAADSTAANLREQAEARLKRGREDSAAGSYGSERSRADEEYEHALLQSVEEAQAAHEKSKRRAQPPLDESNPGHQMLQRLGWEVGTGLGARSDGEVVPLAVSHCPQRNRLGLGQL</sequence>
<reference evidence="3 4" key="1">
    <citation type="journal article" date="2024" name="Science">
        <title>Giant polyketide synthase enzymes in the biosynthesis of giant marine polyether toxins.</title>
        <authorList>
            <person name="Fallon T.R."/>
            <person name="Shende V.V."/>
            <person name="Wierzbicki I.H."/>
            <person name="Pendleton A.L."/>
            <person name="Watervoot N.F."/>
            <person name="Auber R.P."/>
            <person name="Gonzalez D.J."/>
            <person name="Wisecaver J.H."/>
            <person name="Moore B.S."/>
        </authorList>
    </citation>
    <scope>NUCLEOTIDE SEQUENCE [LARGE SCALE GENOMIC DNA]</scope>
    <source>
        <strain evidence="3 4">12B1</strain>
    </source>
</reference>
<dbReference type="Proteomes" id="UP001515480">
    <property type="component" value="Unassembled WGS sequence"/>
</dbReference>
<evidence type="ECO:0000313" key="3">
    <source>
        <dbReference type="EMBL" id="KAL1511224.1"/>
    </source>
</evidence>
<feature type="region of interest" description="Disordered" evidence="1">
    <location>
        <begin position="163"/>
        <end position="221"/>
    </location>
</feature>
<dbReference type="SMART" id="SM00443">
    <property type="entry name" value="G_patch"/>
    <property type="match status" value="1"/>
</dbReference>
<dbReference type="PANTHER" id="PTHR20923:SF1">
    <property type="entry name" value="G PATCH DOMAIN AND ANKYRIN REPEAT-CONTAINING PROTEIN 1"/>
    <property type="match status" value="1"/>
</dbReference>
<dbReference type="EMBL" id="JBGBPQ010000014">
    <property type="protein sequence ID" value="KAL1511224.1"/>
    <property type="molecule type" value="Genomic_DNA"/>
</dbReference>
<dbReference type="InterPro" id="IPR039146">
    <property type="entry name" value="GPANK1"/>
</dbReference>
<feature type="compositionally biased region" description="Basic and acidic residues" evidence="1">
    <location>
        <begin position="163"/>
        <end position="172"/>
    </location>
</feature>
<comment type="caution">
    <text evidence="3">The sequence shown here is derived from an EMBL/GenBank/DDBJ whole genome shotgun (WGS) entry which is preliminary data.</text>
</comment>
<proteinExistence type="predicted"/>
<keyword evidence="4" id="KW-1185">Reference proteome</keyword>
<name>A0AB34J1H4_PRYPA</name>
<accession>A0AB34J1H4</accession>
<organism evidence="3 4">
    <name type="scientific">Prymnesium parvum</name>
    <name type="common">Toxic golden alga</name>
    <dbReference type="NCBI Taxonomy" id="97485"/>
    <lineage>
        <taxon>Eukaryota</taxon>
        <taxon>Haptista</taxon>
        <taxon>Haptophyta</taxon>
        <taxon>Prymnesiophyceae</taxon>
        <taxon>Prymnesiales</taxon>
        <taxon>Prymnesiaceae</taxon>
        <taxon>Prymnesium</taxon>
    </lineage>
</organism>
<dbReference type="AlphaFoldDB" id="A0AB34J1H4"/>
<dbReference type="GO" id="GO:0003676">
    <property type="term" value="F:nucleic acid binding"/>
    <property type="evidence" value="ECO:0007669"/>
    <property type="project" value="InterPro"/>
</dbReference>
<evidence type="ECO:0000256" key="1">
    <source>
        <dbReference type="SAM" id="MobiDB-lite"/>
    </source>
</evidence>
<dbReference type="InterPro" id="IPR000467">
    <property type="entry name" value="G_patch_dom"/>
</dbReference>
<evidence type="ECO:0000313" key="4">
    <source>
        <dbReference type="Proteomes" id="UP001515480"/>
    </source>
</evidence>
<evidence type="ECO:0000259" key="2">
    <source>
        <dbReference type="PROSITE" id="PS50174"/>
    </source>
</evidence>
<dbReference type="PANTHER" id="PTHR20923">
    <property type="entry name" value="BAT4 PROTEIN-RELATED"/>
    <property type="match status" value="1"/>
</dbReference>
<dbReference type="Pfam" id="PF01585">
    <property type="entry name" value="G-patch"/>
    <property type="match status" value="1"/>
</dbReference>
<protein>
    <recommendedName>
        <fullName evidence="2">G-patch domain-containing protein</fullName>
    </recommendedName>
</protein>
<feature type="domain" description="G-patch" evidence="2">
    <location>
        <begin position="216"/>
        <end position="262"/>
    </location>
</feature>